<sequence>MIEIQDEIINKLQSLIGVSSKIGFTNSGILIDLSEPVERIILNILFVEDEEFEYIPYQTFSMNIFEGISFPDIGGVIDLGEMTIERIDVFSKSFFVSDSELIFYSESVLLLNFVNKERVLVELSGDQILHELISIYNNNGINDRISELIEEGNSRTRII</sequence>
<dbReference type="RefSeq" id="WP_345193579.1">
    <property type="nucleotide sequence ID" value="NZ_BAABJJ010000044.1"/>
</dbReference>
<dbReference type="Proteomes" id="UP001501302">
    <property type="component" value="Unassembled WGS sequence"/>
</dbReference>
<dbReference type="EMBL" id="BAABJJ010000044">
    <property type="protein sequence ID" value="GAA4954724.1"/>
    <property type="molecule type" value="Genomic_DNA"/>
</dbReference>
<protein>
    <submittedName>
        <fullName evidence="1">Uncharacterized protein</fullName>
    </submittedName>
</protein>
<proteinExistence type="predicted"/>
<gene>
    <name evidence="1" type="ORF">GCM10023314_30500</name>
</gene>
<accession>A0ABP9H2N6</accession>
<evidence type="ECO:0000313" key="1">
    <source>
        <dbReference type="EMBL" id="GAA4954724.1"/>
    </source>
</evidence>
<evidence type="ECO:0000313" key="2">
    <source>
        <dbReference type="Proteomes" id="UP001501302"/>
    </source>
</evidence>
<name>A0ABP9H2N6_9FLAO</name>
<organism evidence="1 2">
    <name type="scientific">Algibacter agarivorans</name>
    <dbReference type="NCBI Taxonomy" id="1109741"/>
    <lineage>
        <taxon>Bacteria</taxon>
        <taxon>Pseudomonadati</taxon>
        <taxon>Bacteroidota</taxon>
        <taxon>Flavobacteriia</taxon>
        <taxon>Flavobacteriales</taxon>
        <taxon>Flavobacteriaceae</taxon>
        <taxon>Algibacter</taxon>
    </lineage>
</organism>
<keyword evidence="2" id="KW-1185">Reference proteome</keyword>
<reference evidence="2" key="1">
    <citation type="journal article" date="2019" name="Int. J. Syst. Evol. Microbiol.">
        <title>The Global Catalogue of Microorganisms (GCM) 10K type strain sequencing project: providing services to taxonomists for standard genome sequencing and annotation.</title>
        <authorList>
            <consortium name="The Broad Institute Genomics Platform"/>
            <consortium name="The Broad Institute Genome Sequencing Center for Infectious Disease"/>
            <person name="Wu L."/>
            <person name="Ma J."/>
        </authorList>
    </citation>
    <scope>NUCLEOTIDE SEQUENCE [LARGE SCALE GENOMIC DNA]</scope>
    <source>
        <strain evidence="2">JCM 18285</strain>
    </source>
</reference>
<comment type="caution">
    <text evidence="1">The sequence shown here is derived from an EMBL/GenBank/DDBJ whole genome shotgun (WGS) entry which is preliminary data.</text>
</comment>